<dbReference type="SUPFAM" id="SSF52540">
    <property type="entry name" value="P-loop containing nucleoside triphosphate hydrolases"/>
    <property type="match status" value="1"/>
</dbReference>
<accession>A0A2X3YA96</accession>
<dbReference type="Proteomes" id="UP000248534">
    <property type="component" value="Chromosome 1"/>
</dbReference>
<evidence type="ECO:0000313" key="1">
    <source>
        <dbReference type="EMBL" id="SQF72178.1"/>
    </source>
</evidence>
<dbReference type="CDD" id="cd01127">
    <property type="entry name" value="TrwB_TraG_TraD_VirD4"/>
    <property type="match status" value="1"/>
</dbReference>
<dbReference type="AlphaFoldDB" id="A0A2X3YA96"/>
<sequence>MISRKRRHSDGIEAFLSKKALDLGIHSPVPLPLISPPHLACFGTSGSGKTYASKLLLAKISKHFNTCCVISDYKSDIDFEFLKDEDFCFRYREVGRWFDLGMQLLSNRQLGVDQLRIPIVLFQDEMAAYFTSLTKKERDERIHQLSQLLMLGRSFNIFVWISQQRPDTEYFGKSRDNIGSKIVLGKISKEVLNMVFPDDKEEVTVQNPRGIGYVTIDGRGTEQIVCPKYNVAKAEQAILQAVRRTAKYYSLQALLGEEDGAGEA</sequence>
<protein>
    <submittedName>
        <fullName evidence="1">DNA segregation ATPase FtsK/SpoIIIE-related proteins</fullName>
    </submittedName>
</protein>
<reference evidence="1 2" key="1">
    <citation type="submission" date="2018-06" db="EMBL/GenBank/DDBJ databases">
        <authorList>
            <consortium name="Pathogen Informatics"/>
            <person name="Doyle S."/>
        </authorList>
    </citation>
    <scope>NUCLEOTIDE SEQUENCE [LARGE SCALE GENOMIC DNA]</scope>
    <source>
        <strain evidence="1 2">NCTC11086</strain>
    </source>
</reference>
<gene>
    <name evidence="1" type="ORF">NCTC11086_02134</name>
</gene>
<organism evidence="1 2">
    <name type="scientific">Streptococcus sanguinis</name>
    <dbReference type="NCBI Taxonomy" id="1305"/>
    <lineage>
        <taxon>Bacteria</taxon>
        <taxon>Bacillati</taxon>
        <taxon>Bacillota</taxon>
        <taxon>Bacilli</taxon>
        <taxon>Lactobacillales</taxon>
        <taxon>Streptococcaceae</taxon>
        <taxon>Streptococcus</taxon>
    </lineage>
</organism>
<evidence type="ECO:0000313" key="2">
    <source>
        <dbReference type="Proteomes" id="UP000248534"/>
    </source>
</evidence>
<dbReference type="Gene3D" id="3.40.50.300">
    <property type="entry name" value="P-loop containing nucleotide triphosphate hydrolases"/>
    <property type="match status" value="1"/>
</dbReference>
<proteinExistence type="predicted"/>
<dbReference type="EMBL" id="LS483364">
    <property type="protein sequence ID" value="SQF72178.1"/>
    <property type="molecule type" value="Genomic_DNA"/>
</dbReference>
<dbReference type="InterPro" id="IPR027417">
    <property type="entry name" value="P-loop_NTPase"/>
</dbReference>
<name>A0A2X3YA96_STRSA</name>
<dbReference type="RefSeq" id="WP_111676687.1">
    <property type="nucleotide sequence ID" value="NZ_LS483364.1"/>
</dbReference>